<reference evidence="1 2" key="1">
    <citation type="journal article" date="2023" name="Microbiol. Resour. Announc.">
        <title>Complete Genome Sequence of Imperialibacter roseus strain P4T.</title>
        <authorList>
            <person name="Tizabi D.R."/>
            <person name="Bachvaroff T."/>
            <person name="Hill R.T."/>
        </authorList>
    </citation>
    <scope>NUCLEOTIDE SEQUENCE [LARGE SCALE GENOMIC DNA]</scope>
    <source>
        <strain evidence="1 2">P4T</strain>
    </source>
</reference>
<gene>
    <name evidence="1" type="ORF">RT717_03780</name>
</gene>
<sequence length="177" mass="20329">MRTIYFLTLMTVIGGCTSDNFYDTTRIIATDKDQYKIGDKFEITLTIAPTDNEKEIRIYDNYKNLEISFALVEPSKGMVNENWSKHSGQFLNDSKIIEFKIDKEKPFIKTFKGEIIDDKTMVTLSIPELKMKVSFDKDKVLSGTFIRVHGFCNPIDPGLGDSLEDYFEVKDIEIVRG</sequence>
<dbReference type="Proteomes" id="UP001302349">
    <property type="component" value="Chromosome"/>
</dbReference>
<evidence type="ECO:0000313" key="1">
    <source>
        <dbReference type="EMBL" id="WOK07743.1"/>
    </source>
</evidence>
<keyword evidence="2" id="KW-1185">Reference proteome</keyword>
<evidence type="ECO:0000313" key="2">
    <source>
        <dbReference type="Proteomes" id="UP001302349"/>
    </source>
</evidence>
<accession>A0ABZ0IRQ3</accession>
<protein>
    <recommendedName>
        <fullName evidence="3">Lipid/polyisoprenoid-binding YceI-like domain-containing protein</fullName>
    </recommendedName>
</protein>
<proteinExistence type="predicted"/>
<dbReference type="EMBL" id="CP136051">
    <property type="protein sequence ID" value="WOK07743.1"/>
    <property type="molecule type" value="Genomic_DNA"/>
</dbReference>
<evidence type="ECO:0008006" key="3">
    <source>
        <dbReference type="Google" id="ProtNLM"/>
    </source>
</evidence>
<dbReference type="RefSeq" id="WP_317490401.1">
    <property type="nucleotide sequence ID" value="NZ_CP136051.1"/>
</dbReference>
<organism evidence="1 2">
    <name type="scientific">Imperialibacter roseus</name>
    <dbReference type="NCBI Taxonomy" id="1324217"/>
    <lineage>
        <taxon>Bacteria</taxon>
        <taxon>Pseudomonadati</taxon>
        <taxon>Bacteroidota</taxon>
        <taxon>Cytophagia</taxon>
        <taxon>Cytophagales</taxon>
        <taxon>Flammeovirgaceae</taxon>
        <taxon>Imperialibacter</taxon>
    </lineage>
</organism>
<name>A0ABZ0IRQ3_9BACT</name>
<dbReference type="PROSITE" id="PS51257">
    <property type="entry name" value="PROKAR_LIPOPROTEIN"/>
    <property type="match status" value="1"/>
</dbReference>